<organism evidence="1">
    <name type="scientific">marine sediment metagenome</name>
    <dbReference type="NCBI Taxonomy" id="412755"/>
    <lineage>
        <taxon>unclassified sequences</taxon>
        <taxon>metagenomes</taxon>
        <taxon>ecological metagenomes</taxon>
    </lineage>
</organism>
<sequence>LPKYAKWAEFFDWLVSQVLEDGQRIRTYWYVIKMLDFFPYNLPNGPTTVICEGARPLQSPLDK</sequence>
<protein>
    <submittedName>
        <fullName evidence="1">Uncharacterized protein</fullName>
    </submittedName>
</protein>
<evidence type="ECO:0000313" key="1">
    <source>
        <dbReference type="EMBL" id="GAG62777.1"/>
    </source>
</evidence>
<accession>X0ZY07</accession>
<feature type="non-terminal residue" evidence="1">
    <location>
        <position position="1"/>
    </location>
</feature>
<comment type="caution">
    <text evidence="1">The sequence shown here is derived from an EMBL/GenBank/DDBJ whole genome shotgun (WGS) entry which is preliminary data.</text>
</comment>
<reference evidence="1" key="1">
    <citation type="journal article" date="2014" name="Front. Microbiol.">
        <title>High frequency of phylogenetically diverse reductive dehalogenase-homologous genes in deep subseafloor sedimentary metagenomes.</title>
        <authorList>
            <person name="Kawai M."/>
            <person name="Futagami T."/>
            <person name="Toyoda A."/>
            <person name="Takaki Y."/>
            <person name="Nishi S."/>
            <person name="Hori S."/>
            <person name="Arai W."/>
            <person name="Tsubouchi T."/>
            <person name="Morono Y."/>
            <person name="Uchiyama I."/>
            <person name="Ito T."/>
            <person name="Fujiyama A."/>
            <person name="Inagaki F."/>
            <person name="Takami H."/>
        </authorList>
    </citation>
    <scope>NUCLEOTIDE SEQUENCE</scope>
    <source>
        <strain evidence="1">Expedition CK06-06</strain>
    </source>
</reference>
<proteinExistence type="predicted"/>
<dbReference type="EMBL" id="BART01009093">
    <property type="protein sequence ID" value="GAG62777.1"/>
    <property type="molecule type" value="Genomic_DNA"/>
</dbReference>
<name>X0ZY07_9ZZZZ</name>
<gene>
    <name evidence="1" type="ORF">S01H4_20256</name>
</gene>
<dbReference type="AlphaFoldDB" id="X0ZY07"/>